<dbReference type="Proteomes" id="UP000297245">
    <property type="component" value="Unassembled WGS sequence"/>
</dbReference>
<dbReference type="AlphaFoldDB" id="A0A4S8L0S5"/>
<dbReference type="EMBL" id="ML179765">
    <property type="protein sequence ID" value="THU81987.1"/>
    <property type="molecule type" value="Genomic_DNA"/>
</dbReference>
<evidence type="ECO:0000313" key="2">
    <source>
        <dbReference type="Proteomes" id="UP000297245"/>
    </source>
</evidence>
<reference evidence="1 2" key="1">
    <citation type="journal article" date="2019" name="Nat. Ecol. Evol.">
        <title>Megaphylogeny resolves global patterns of mushroom evolution.</title>
        <authorList>
            <person name="Varga T."/>
            <person name="Krizsan K."/>
            <person name="Foldi C."/>
            <person name="Dima B."/>
            <person name="Sanchez-Garcia M."/>
            <person name="Sanchez-Ramirez S."/>
            <person name="Szollosi G.J."/>
            <person name="Szarkandi J.G."/>
            <person name="Papp V."/>
            <person name="Albert L."/>
            <person name="Andreopoulos W."/>
            <person name="Angelini C."/>
            <person name="Antonin V."/>
            <person name="Barry K.W."/>
            <person name="Bougher N.L."/>
            <person name="Buchanan P."/>
            <person name="Buyck B."/>
            <person name="Bense V."/>
            <person name="Catcheside P."/>
            <person name="Chovatia M."/>
            <person name="Cooper J."/>
            <person name="Damon W."/>
            <person name="Desjardin D."/>
            <person name="Finy P."/>
            <person name="Geml J."/>
            <person name="Haridas S."/>
            <person name="Hughes K."/>
            <person name="Justo A."/>
            <person name="Karasinski D."/>
            <person name="Kautmanova I."/>
            <person name="Kiss B."/>
            <person name="Kocsube S."/>
            <person name="Kotiranta H."/>
            <person name="LaButti K.M."/>
            <person name="Lechner B.E."/>
            <person name="Liimatainen K."/>
            <person name="Lipzen A."/>
            <person name="Lukacs Z."/>
            <person name="Mihaltcheva S."/>
            <person name="Morgado L.N."/>
            <person name="Niskanen T."/>
            <person name="Noordeloos M.E."/>
            <person name="Ohm R.A."/>
            <person name="Ortiz-Santana B."/>
            <person name="Ovrebo C."/>
            <person name="Racz N."/>
            <person name="Riley R."/>
            <person name="Savchenko A."/>
            <person name="Shiryaev A."/>
            <person name="Soop K."/>
            <person name="Spirin V."/>
            <person name="Szebenyi C."/>
            <person name="Tomsovsky M."/>
            <person name="Tulloss R.E."/>
            <person name="Uehling J."/>
            <person name="Grigoriev I.V."/>
            <person name="Vagvolgyi C."/>
            <person name="Papp T."/>
            <person name="Martin F.M."/>
            <person name="Miettinen O."/>
            <person name="Hibbett D.S."/>
            <person name="Nagy L.G."/>
        </authorList>
    </citation>
    <scope>NUCLEOTIDE SEQUENCE [LARGE SCALE GENOMIC DNA]</scope>
    <source>
        <strain evidence="1 2">CBS 962.96</strain>
    </source>
</reference>
<name>A0A4S8L0S5_DENBC</name>
<sequence>MGVNFGQSPFPTLPKMLVLYIAFPPPRLPLHHLCFYNNTTSNVTRARRYMELVHKTGFGKGAGMGGSGHKGVMNISFFVLFGMSSLIFSSISDPHLFRSRPSSRFGRLPFPSCL</sequence>
<protein>
    <submittedName>
        <fullName evidence="1">Uncharacterized protein</fullName>
    </submittedName>
</protein>
<gene>
    <name evidence="1" type="ORF">K435DRAFT_464730</name>
</gene>
<organism evidence="1 2">
    <name type="scientific">Dendrothele bispora (strain CBS 962.96)</name>
    <dbReference type="NCBI Taxonomy" id="1314807"/>
    <lineage>
        <taxon>Eukaryota</taxon>
        <taxon>Fungi</taxon>
        <taxon>Dikarya</taxon>
        <taxon>Basidiomycota</taxon>
        <taxon>Agaricomycotina</taxon>
        <taxon>Agaricomycetes</taxon>
        <taxon>Agaricomycetidae</taxon>
        <taxon>Agaricales</taxon>
        <taxon>Agaricales incertae sedis</taxon>
        <taxon>Dendrothele</taxon>
    </lineage>
</organism>
<keyword evidence="2" id="KW-1185">Reference proteome</keyword>
<proteinExistence type="predicted"/>
<accession>A0A4S8L0S5</accession>
<evidence type="ECO:0000313" key="1">
    <source>
        <dbReference type="EMBL" id="THU81987.1"/>
    </source>
</evidence>